<feature type="transmembrane region" description="Helical" evidence="1">
    <location>
        <begin position="157"/>
        <end position="175"/>
    </location>
</feature>
<evidence type="ECO:0000256" key="1">
    <source>
        <dbReference type="SAM" id="Phobius"/>
    </source>
</evidence>
<feature type="transmembrane region" description="Helical" evidence="1">
    <location>
        <begin position="181"/>
        <end position="201"/>
    </location>
</feature>
<keyword evidence="1" id="KW-0472">Membrane</keyword>
<keyword evidence="1" id="KW-1133">Transmembrane helix</keyword>
<keyword evidence="3" id="KW-1185">Reference proteome</keyword>
<organism evidence="2 3">
    <name type="scientific">Lactiplantibacillus daowaiensis</name>
    <dbReference type="NCBI Taxonomy" id="2559918"/>
    <lineage>
        <taxon>Bacteria</taxon>
        <taxon>Bacillati</taxon>
        <taxon>Bacillota</taxon>
        <taxon>Bacilli</taxon>
        <taxon>Lactobacillales</taxon>
        <taxon>Lactobacillaceae</taxon>
        <taxon>Lactiplantibacillus</taxon>
    </lineage>
</organism>
<dbReference type="EMBL" id="JBHSSC010000036">
    <property type="protein sequence ID" value="MFC6181279.1"/>
    <property type="molecule type" value="Genomic_DNA"/>
</dbReference>
<feature type="transmembrane region" description="Helical" evidence="1">
    <location>
        <begin position="45"/>
        <end position="64"/>
    </location>
</feature>
<protein>
    <recommendedName>
        <fullName evidence="4">GGDEF domain-containing protein</fullName>
    </recommendedName>
</protein>
<feature type="transmembrane region" description="Helical" evidence="1">
    <location>
        <begin position="13"/>
        <end position="33"/>
    </location>
</feature>
<evidence type="ECO:0000313" key="2">
    <source>
        <dbReference type="EMBL" id="MFC6181279.1"/>
    </source>
</evidence>
<comment type="caution">
    <text evidence="2">The sequence shown here is derived from an EMBL/GenBank/DDBJ whole genome shotgun (WGS) entry which is preliminary data.</text>
</comment>
<feature type="transmembrane region" description="Helical" evidence="1">
    <location>
        <begin position="125"/>
        <end position="145"/>
    </location>
</feature>
<sequence>MENFLNDFLNVKAAIIALITVGLITVMTAMTYYLERRALKLPRHYVALIHAFEAVVVVGSVILLRQTFWVINSGDVLSWGYAIAQMTVLLFSLYMMRNLPVEIVNIGMPIFFYAQGMYMGHGGHYVAVFIGMTVLLTSAIIYIAHNRADVMNTEWKYLLLQVVYGGTWCFIIWSVHPFDLIYTINVLVVFIGYMWVIRFFVKRLTNIIDHLDSLDQAINYDELTGVRNRANFDTTTTGVFGVYQKHPGIPITMVMFDIDPL</sequence>
<gene>
    <name evidence="2" type="ORF">ACFP5Y_08610</name>
</gene>
<dbReference type="RefSeq" id="WP_223876663.1">
    <property type="nucleotide sequence ID" value="NZ_BJDJ01000017.1"/>
</dbReference>
<name>A0ABW1S1F0_9LACO</name>
<keyword evidence="1" id="KW-0812">Transmembrane</keyword>
<evidence type="ECO:0008006" key="4">
    <source>
        <dbReference type="Google" id="ProtNLM"/>
    </source>
</evidence>
<proteinExistence type="predicted"/>
<dbReference type="Proteomes" id="UP001596282">
    <property type="component" value="Unassembled WGS sequence"/>
</dbReference>
<feature type="transmembrane region" description="Helical" evidence="1">
    <location>
        <begin position="76"/>
        <end position="96"/>
    </location>
</feature>
<accession>A0ABW1S1F0</accession>
<reference evidence="3" key="1">
    <citation type="journal article" date="2019" name="Int. J. Syst. Evol. Microbiol.">
        <title>The Global Catalogue of Microorganisms (GCM) 10K type strain sequencing project: providing services to taxonomists for standard genome sequencing and annotation.</title>
        <authorList>
            <consortium name="The Broad Institute Genomics Platform"/>
            <consortium name="The Broad Institute Genome Sequencing Center for Infectious Disease"/>
            <person name="Wu L."/>
            <person name="Ma J."/>
        </authorList>
    </citation>
    <scope>NUCLEOTIDE SEQUENCE [LARGE SCALE GENOMIC DNA]</scope>
    <source>
        <strain evidence="3">CCM 8933</strain>
    </source>
</reference>
<evidence type="ECO:0000313" key="3">
    <source>
        <dbReference type="Proteomes" id="UP001596282"/>
    </source>
</evidence>